<dbReference type="EMBL" id="QJKJ01000637">
    <property type="protein sequence ID" value="RDY11445.1"/>
    <property type="molecule type" value="Genomic_DNA"/>
</dbReference>
<name>A0A371I8W8_MUCPR</name>
<comment type="caution">
    <text evidence="1">The sequence shown here is derived from an EMBL/GenBank/DDBJ whole genome shotgun (WGS) entry which is preliminary data.</text>
</comment>
<dbReference type="PANTHER" id="PTHR35317:SF43">
    <property type="entry name" value="TRANSMEMBRANE PROTEIN"/>
    <property type="match status" value="1"/>
</dbReference>
<organism evidence="1 2">
    <name type="scientific">Mucuna pruriens</name>
    <name type="common">Velvet bean</name>
    <name type="synonym">Dolichos pruriens</name>
    <dbReference type="NCBI Taxonomy" id="157652"/>
    <lineage>
        <taxon>Eukaryota</taxon>
        <taxon>Viridiplantae</taxon>
        <taxon>Streptophyta</taxon>
        <taxon>Embryophyta</taxon>
        <taxon>Tracheophyta</taxon>
        <taxon>Spermatophyta</taxon>
        <taxon>Magnoliopsida</taxon>
        <taxon>eudicotyledons</taxon>
        <taxon>Gunneridae</taxon>
        <taxon>Pentapetalae</taxon>
        <taxon>rosids</taxon>
        <taxon>fabids</taxon>
        <taxon>Fabales</taxon>
        <taxon>Fabaceae</taxon>
        <taxon>Papilionoideae</taxon>
        <taxon>50 kb inversion clade</taxon>
        <taxon>NPAAA clade</taxon>
        <taxon>indigoferoid/millettioid clade</taxon>
        <taxon>Phaseoleae</taxon>
        <taxon>Mucuna</taxon>
    </lineage>
</organism>
<reference evidence="1" key="1">
    <citation type="submission" date="2018-05" db="EMBL/GenBank/DDBJ databases">
        <title>Draft genome of Mucuna pruriens seed.</title>
        <authorList>
            <person name="Nnadi N.E."/>
            <person name="Vos R."/>
            <person name="Hasami M.H."/>
            <person name="Devisetty U.K."/>
            <person name="Aguiy J.C."/>
        </authorList>
    </citation>
    <scope>NUCLEOTIDE SEQUENCE [LARGE SCALE GENOMIC DNA]</scope>
    <source>
        <strain evidence="1">JCA_2017</strain>
    </source>
</reference>
<dbReference type="AlphaFoldDB" id="A0A371I8W8"/>
<proteinExistence type="predicted"/>
<feature type="non-terminal residue" evidence="1">
    <location>
        <position position="1"/>
    </location>
</feature>
<gene>
    <name evidence="1" type="ORF">CR513_03890</name>
</gene>
<dbReference type="PANTHER" id="PTHR35317">
    <property type="entry name" value="OS04G0629600 PROTEIN"/>
    <property type="match status" value="1"/>
</dbReference>
<sequence length="495" mass="58763">KEAVEIVLGYMDLDLVLWEKEPISTMDNLQEVRIEKWEHSNRMCLMTMKHSILEAFWGFISESQSANIFLEEIEQFFSKNEKANTNNLLAKLIFMKYKGRGNIREYIMEVFNLSTKLKSLKLELDEDLIVHLVLIPLPAHFEQFKVRYNTQKDKWFLNELISHYVQEEERLQRDKIESAHFASTSQNKKRKNIKGTIEGSSQIKFRYGYLYLILEKSQPLDIFKSFKAKVIKYDRDGEYYGRYDESREQRLGPFVLFLKVWNFSAIHHNHPYGETLKTTIYILNRVPTKVVNKISYELFGLTKSRISNICTFGVVQLKHDLIGRMKENWIQESFFEMGNVEIVEEVEFGKEENIRNVVFDEESVNDIGQVLVRYIRERRHAILDNYFVFLQEHEDDIGLIEDDLINFCQAMQSFNSQKWIDVMKYELKFIQDNDVWDLVELPEGGNIERYKARLVAKDFTQKEGIDYKEIFYPVSSKDSFQTIMALVAHFDLKLY</sequence>
<evidence type="ECO:0008006" key="3">
    <source>
        <dbReference type="Google" id="ProtNLM"/>
    </source>
</evidence>
<dbReference type="Pfam" id="PF14223">
    <property type="entry name" value="Retrotran_gag_2"/>
    <property type="match status" value="1"/>
</dbReference>
<accession>A0A371I8W8</accession>
<dbReference type="Proteomes" id="UP000257109">
    <property type="component" value="Unassembled WGS sequence"/>
</dbReference>
<keyword evidence="2" id="KW-1185">Reference proteome</keyword>
<protein>
    <recommendedName>
        <fullName evidence="3">Reverse transcriptase Ty1/copia-type domain-containing protein</fullName>
    </recommendedName>
</protein>
<evidence type="ECO:0000313" key="1">
    <source>
        <dbReference type="EMBL" id="RDY11445.1"/>
    </source>
</evidence>
<evidence type="ECO:0000313" key="2">
    <source>
        <dbReference type="Proteomes" id="UP000257109"/>
    </source>
</evidence>